<dbReference type="AlphaFoldDB" id="A0A6G5A1L0"/>
<sequence>MFVVFSQQFAVFMRSFMVSMLLLAVSAYIYREKNNTVTRYMKGSEFYCTQSSKEKLLLRGTLTAVTLRLLWKAACQKVLIH</sequence>
<evidence type="ECO:0000313" key="2">
    <source>
        <dbReference type="EMBL" id="NIE44854.1"/>
    </source>
</evidence>
<organism evidence="2">
    <name type="scientific">Rhipicephalus microplus</name>
    <name type="common">Cattle tick</name>
    <name type="synonym">Boophilus microplus</name>
    <dbReference type="NCBI Taxonomy" id="6941"/>
    <lineage>
        <taxon>Eukaryota</taxon>
        <taxon>Metazoa</taxon>
        <taxon>Ecdysozoa</taxon>
        <taxon>Arthropoda</taxon>
        <taxon>Chelicerata</taxon>
        <taxon>Arachnida</taxon>
        <taxon>Acari</taxon>
        <taxon>Parasitiformes</taxon>
        <taxon>Ixodida</taxon>
        <taxon>Ixodoidea</taxon>
        <taxon>Ixodidae</taxon>
        <taxon>Rhipicephalinae</taxon>
        <taxon>Rhipicephalus</taxon>
        <taxon>Boophilus</taxon>
    </lineage>
</organism>
<proteinExistence type="predicted"/>
<name>A0A6G5A1L0_RHIMP</name>
<accession>A0A6G5A1L0</accession>
<keyword evidence="1" id="KW-1133">Transmembrane helix</keyword>
<keyword evidence="1" id="KW-0472">Membrane</keyword>
<evidence type="ECO:0000256" key="1">
    <source>
        <dbReference type="SAM" id="Phobius"/>
    </source>
</evidence>
<dbReference type="EMBL" id="GIKN01002581">
    <property type="protein sequence ID" value="NIE44854.1"/>
    <property type="molecule type" value="Transcribed_RNA"/>
</dbReference>
<protein>
    <submittedName>
        <fullName evidence="2">Putative secreted protein</fullName>
    </submittedName>
</protein>
<reference evidence="2" key="1">
    <citation type="submission" date="2020-03" db="EMBL/GenBank/DDBJ databases">
        <title>A transcriptome and proteome of the tick Rhipicephalus microplus shaped by the genetic composition of its hosts and developmental stage.</title>
        <authorList>
            <person name="Garcia G.R."/>
            <person name="Ribeiro J.M.C."/>
            <person name="Maruyama S.R."/>
            <person name="Gardinasse L.G."/>
            <person name="Nelson K."/>
            <person name="Ferreira B.R."/>
            <person name="Andrade T.G."/>
            <person name="Santos I.K.F.M."/>
        </authorList>
    </citation>
    <scope>NUCLEOTIDE SEQUENCE</scope>
    <source>
        <strain evidence="2">NSGR</strain>
        <tissue evidence="2">Salivary glands</tissue>
    </source>
</reference>
<feature type="transmembrane region" description="Helical" evidence="1">
    <location>
        <begin position="12"/>
        <end position="30"/>
    </location>
</feature>
<keyword evidence="1" id="KW-0812">Transmembrane</keyword>